<dbReference type="GO" id="GO:0052621">
    <property type="term" value="F:diguanylate cyclase activity"/>
    <property type="evidence" value="ECO:0007669"/>
    <property type="project" value="UniProtKB-EC"/>
</dbReference>
<dbReference type="RefSeq" id="WP_148818067.1">
    <property type="nucleotide sequence ID" value="NZ_CP043046.1"/>
</dbReference>
<dbReference type="PANTHER" id="PTHR45138">
    <property type="entry name" value="REGULATORY COMPONENTS OF SENSORY TRANSDUCTION SYSTEM"/>
    <property type="match status" value="1"/>
</dbReference>
<dbReference type="InterPro" id="IPR043128">
    <property type="entry name" value="Rev_trsase/Diguanyl_cyclase"/>
</dbReference>
<reference evidence="5 6" key="1">
    <citation type="submission" date="2019-08" db="EMBL/GenBank/DDBJ databases">
        <title>Amphibian skin-associated Pigmentiphaga: genome sequence and occurrence across geography and hosts.</title>
        <authorList>
            <person name="Bletz M.C."/>
            <person name="Bunk B."/>
            <person name="Sproeer C."/>
            <person name="Biwer P."/>
            <person name="Reiter S."/>
            <person name="Rabemananjara F.C.E."/>
            <person name="Schulz S."/>
            <person name="Overmann J."/>
            <person name="Vences M."/>
        </authorList>
    </citation>
    <scope>NUCLEOTIDE SEQUENCE [LARGE SCALE GENOMIC DNA]</scope>
    <source>
        <strain evidence="5 6">Mada1488</strain>
    </source>
</reference>
<dbReference type="EC" id="2.7.7.65" evidence="1"/>
<dbReference type="Pfam" id="PF00990">
    <property type="entry name" value="GGDEF"/>
    <property type="match status" value="1"/>
</dbReference>
<keyword evidence="3" id="KW-0812">Transmembrane</keyword>
<keyword evidence="6" id="KW-1185">Reference proteome</keyword>
<proteinExistence type="predicted"/>
<keyword evidence="3" id="KW-0472">Membrane</keyword>
<dbReference type="GO" id="GO:1902201">
    <property type="term" value="P:negative regulation of bacterial-type flagellum-dependent cell motility"/>
    <property type="evidence" value="ECO:0007669"/>
    <property type="project" value="TreeGrafter"/>
</dbReference>
<dbReference type="InterPro" id="IPR029787">
    <property type="entry name" value="Nucleotide_cyclase"/>
</dbReference>
<feature type="transmembrane region" description="Helical" evidence="3">
    <location>
        <begin position="224"/>
        <end position="247"/>
    </location>
</feature>
<dbReference type="OrthoDB" id="9813903at2"/>
<dbReference type="SMART" id="SM00267">
    <property type="entry name" value="GGDEF"/>
    <property type="match status" value="1"/>
</dbReference>
<organism evidence="5 6">
    <name type="scientific">Pigmentiphaga aceris</name>
    <dbReference type="NCBI Taxonomy" id="1940612"/>
    <lineage>
        <taxon>Bacteria</taxon>
        <taxon>Pseudomonadati</taxon>
        <taxon>Pseudomonadota</taxon>
        <taxon>Betaproteobacteria</taxon>
        <taxon>Burkholderiales</taxon>
        <taxon>Alcaligenaceae</taxon>
        <taxon>Pigmentiphaga</taxon>
    </lineage>
</organism>
<dbReference type="PANTHER" id="PTHR45138:SF9">
    <property type="entry name" value="DIGUANYLATE CYCLASE DGCM-RELATED"/>
    <property type="match status" value="1"/>
</dbReference>
<evidence type="ECO:0000313" key="6">
    <source>
        <dbReference type="Proteomes" id="UP000325161"/>
    </source>
</evidence>
<feature type="transmembrane region" description="Helical" evidence="3">
    <location>
        <begin position="83"/>
        <end position="103"/>
    </location>
</feature>
<feature type="domain" description="GGDEF" evidence="4">
    <location>
        <begin position="329"/>
        <end position="464"/>
    </location>
</feature>
<evidence type="ECO:0000259" key="4">
    <source>
        <dbReference type="PROSITE" id="PS50887"/>
    </source>
</evidence>
<dbReference type="SUPFAM" id="SSF55073">
    <property type="entry name" value="Nucleotide cyclase"/>
    <property type="match status" value="1"/>
</dbReference>
<dbReference type="NCBIfam" id="TIGR00254">
    <property type="entry name" value="GGDEF"/>
    <property type="match status" value="1"/>
</dbReference>
<dbReference type="FunFam" id="3.30.70.270:FF:000001">
    <property type="entry name" value="Diguanylate cyclase domain protein"/>
    <property type="match status" value="1"/>
</dbReference>
<dbReference type="GO" id="GO:0043709">
    <property type="term" value="P:cell adhesion involved in single-species biofilm formation"/>
    <property type="evidence" value="ECO:0007669"/>
    <property type="project" value="TreeGrafter"/>
</dbReference>
<dbReference type="Gene3D" id="3.30.70.270">
    <property type="match status" value="1"/>
</dbReference>
<feature type="transmembrane region" description="Helical" evidence="3">
    <location>
        <begin position="115"/>
        <end position="142"/>
    </location>
</feature>
<dbReference type="InterPro" id="IPR050469">
    <property type="entry name" value="Diguanylate_Cyclase"/>
</dbReference>
<dbReference type="PROSITE" id="PS50887">
    <property type="entry name" value="GGDEF"/>
    <property type="match status" value="1"/>
</dbReference>
<evidence type="ECO:0000256" key="2">
    <source>
        <dbReference type="ARBA" id="ARBA00034247"/>
    </source>
</evidence>
<accession>A0A5C0B413</accession>
<dbReference type="AlphaFoldDB" id="A0A5C0B413"/>
<comment type="catalytic activity">
    <reaction evidence="2">
        <text>2 GTP = 3',3'-c-di-GMP + 2 diphosphate</text>
        <dbReference type="Rhea" id="RHEA:24898"/>
        <dbReference type="ChEBI" id="CHEBI:33019"/>
        <dbReference type="ChEBI" id="CHEBI:37565"/>
        <dbReference type="ChEBI" id="CHEBI:58805"/>
        <dbReference type="EC" id="2.7.7.65"/>
    </reaction>
</comment>
<evidence type="ECO:0000256" key="1">
    <source>
        <dbReference type="ARBA" id="ARBA00012528"/>
    </source>
</evidence>
<feature type="transmembrane region" description="Helical" evidence="3">
    <location>
        <begin position="34"/>
        <end position="52"/>
    </location>
</feature>
<gene>
    <name evidence="5" type="ORF">FXN63_24195</name>
</gene>
<sequence>MKAGTRMVPLECGLIFLVVGLACFGGILSREAGYLAWIWPANAILLSMFVRFPHMARPAGWVAAGVAFLAVDAALGTSWPANLLLNLSNLSGIAVGYWIYMRYPPDIRLLQRPTSALLLVGVSLAAGFVTSALGAVVSVMLFGKTYLWAFAMWSSSQITNYLALMPFILTLPAWKYKSLGLQSLVARAMSRRYANLGIWAAFLGSCALGVVMDGPGAVMLPVPALLWMALAFPLFTTASIVLAYVLWSQAAMSMGIIDVGVNLQDAKSVISLRLGLTLLALGPLAVASTNASRTKLLQELQRMATYDSLTGIFGRAAFLREGADMLTRSPTVLLLMDIDHFKSINDRFGHHAGDAALLGFCQAVGSELSQTDLFGRLGGEEFAILSSSASQQDALALAQRICRKVEETVIVTDDGVSLRMTVSIGVVTASPTVPQRLAELLRRADELLYQAKAAGRNQVKLAPVAQSS</sequence>
<evidence type="ECO:0000256" key="3">
    <source>
        <dbReference type="SAM" id="Phobius"/>
    </source>
</evidence>
<protein>
    <recommendedName>
        <fullName evidence="1">diguanylate cyclase</fullName>
        <ecNumber evidence="1">2.7.7.65</ecNumber>
    </recommendedName>
</protein>
<dbReference type="EMBL" id="CP043046">
    <property type="protein sequence ID" value="QEI08596.1"/>
    <property type="molecule type" value="Genomic_DNA"/>
</dbReference>
<dbReference type="PROSITE" id="PS51257">
    <property type="entry name" value="PROKAR_LIPOPROTEIN"/>
    <property type="match status" value="1"/>
</dbReference>
<name>A0A5C0B413_9BURK</name>
<feature type="transmembrane region" description="Helical" evidence="3">
    <location>
        <begin position="148"/>
        <end position="172"/>
    </location>
</feature>
<feature type="transmembrane region" description="Helical" evidence="3">
    <location>
        <begin position="7"/>
        <end position="28"/>
    </location>
</feature>
<keyword evidence="3" id="KW-1133">Transmembrane helix</keyword>
<dbReference type="Proteomes" id="UP000325161">
    <property type="component" value="Chromosome"/>
</dbReference>
<feature type="transmembrane region" description="Helical" evidence="3">
    <location>
        <begin position="193"/>
        <end position="212"/>
    </location>
</feature>
<evidence type="ECO:0000313" key="5">
    <source>
        <dbReference type="EMBL" id="QEI08596.1"/>
    </source>
</evidence>
<dbReference type="GO" id="GO:0005886">
    <property type="term" value="C:plasma membrane"/>
    <property type="evidence" value="ECO:0007669"/>
    <property type="project" value="TreeGrafter"/>
</dbReference>
<feature type="transmembrane region" description="Helical" evidence="3">
    <location>
        <begin position="59"/>
        <end position="77"/>
    </location>
</feature>
<dbReference type="InterPro" id="IPR000160">
    <property type="entry name" value="GGDEF_dom"/>
</dbReference>
<dbReference type="KEGG" id="pacr:FXN63_24195"/>
<dbReference type="CDD" id="cd01949">
    <property type="entry name" value="GGDEF"/>
    <property type="match status" value="1"/>
</dbReference>